<organism evidence="4 5">
    <name type="scientific">Solirubrobacter pauli</name>
    <dbReference type="NCBI Taxonomy" id="166793"/>
    <lineage>
        <taxon>Bacteria</taxon>
        <taxon>Bacillati</taxon>
        <taxon>Actinomycetota</taxon>
        <taxon>Thermoleophilia</taxon>
        <taxon>Solirubrobacterales</taxon>
        <taxon>Solirubrobacteraceae</taxon>
        <taxon>Solirubrobacter</taxon>
    </lineage>
</organism>
<dbReference type="PANTHER" id="PTHR30466:SF11">
    <property type="entry name" value="FLAVIN-DEPENDENT MONOOXYGENASE, REDUCTASE SUBUNIT HSAB"/>
    <property type="match status" value="1"/>
</dbReference>
<dbReference type="Gene3D" id="2.30.110.10">
    <property type="entry name" value="Electron Transport, Fmn-binding Protein, Chain A"/>
    <property type="match status" value="1"/>
</dbReference>
<dbReference type="EMBL" id="RBIL01000001">
    <property type="protein sequence ID" value="RKQ92395.1"/>
    <property type="molecule type" value="Genomic_DNA"/>
</dbReference>
<evidence type="ECO:0000256" key="1">
    <source>
        <dbReference type="ARBA" id="ARBA00008898"/>
    </source>
</evidence>
<dbReference type="Proteomes" id="UP000278962">
    <property type="component" value="Unassembled WGS sequence"/>
</dbReference>
<keyword evidence="2" id="KW-0560">Oxidoreductase</keyword>
<dbReference type="InterPro" id="IPR002563">
    <property type="entry name" value="Flavin_Rdtase-like_dom"/>
</dbReference>
<dbReference type="InterPro" id="IPR012349">
    <property type="entry name" value="Split_barrel_FMN-bd"/>
</dbReference>
<evidence type="ECO:0000256" key="2">
    <source>
        <dbReference type="ARBA" id="ARBA00023002"/>
    </source>
</evidence>
<comment type="caution">
    <text evidence="4">The sequence shown here is derived from an EMBL/GenBank/DDBJ whole genome shotgun (WGS) entry which is preliminary data.</text>
</comment>
<evidence type="ECO:0000313" key="4">
    <source>
        <dbReference type="EMBL" id="RKQ92395.1"/>
    </source>
</evidence>
<accession>A0A660LDS0</accession>
<evidence type="ECO:0000259" key="3">
    <source>
        <dbReference type="SMART" id="SM00903"/>
    </source>
</evidence>
<name>A0A660LDS0_9ACTN</name>
<gene>
    <name evidence="4" type="ORF">C8N24_2241</name>
</gene>
<keyword evidence="5" id="KW-1185">Reference proteome</keyword>
<protein>
    <submittedName>
        <fullName evidence="4">Flavin reductase (DIM6/NTAB) family NADH-FMN oxidoreductase RutF</fullName>
    </submittedName>
</protein>
<dbReference type="PANTHER" id="PTHR30466">
    <property type="entry name" value="FLAVIN REDUCTASE"/>
    <property type="match status" value="1"/>
</dbReference>
<evidence type="ECO:0000313" key="5">
    <source>
        <dbReference type="Proteomes" id="UP000278962"/>
    </source>
</evidence>
<reference evidence="4 5" key="1">
    <citation type="submission" date="2018-10" db="EMBL/GenBank/DDBJ databases">
        <title>Genomic Encyclopedia of Archaeal and Bacterial Type Strains, Phase II (KMG-II): from individual species to whole genera.</title>
        <authorList>
            <person name="Goeker M."/>
        </authorList>
    </citation>
    <scope>NUCLEOTIDE SEQUENCE [LARGE SCALE GENOMIC DNA]</scope>
    <source>
        <strain evidence="4 5">DSM 14954</strain>
    </source>
</reference>
<dbReference type="SMART" id="SM00903">
    <property type="entry name" value="Flavin_Reduct"/>
    <property type="match status" value="1"/>
</dbReference>
<sequence>MTPSYRHALNATVTGVTIVTTRLAGIPFGETVTALSSLSDEPPLLLVTVSPTLAIAIRSRGAFAANVLGDHQADLAETFRAVDPRFDPRDWWPVSGGGLPRLHGAAARFECEVDRVHEAGERVLVIGAVTRAVRGTTAPLAFVRRGYAAPLAA</sequence>
<dbReference type="RefSeq" id="WP_121250094.1">
    <property type="nucleotide sequence ID" value="NZ_RBIL01000001.1"/>
</dbReference>
<proteinExistence type="inferred from homology"/>
<dbReference type="Pfam" id="PF01613">
    <property type="entry name" value="Flavin_Reduct"/>
    <property type="match status" value="1"/>
</dbReference>
<dbReference type="GO" id="GO:0010181">
    <property type="term" value="F:FMN binding"/>
    <property type="evidence" value="ECO:0007669"/>
    <property type="project" value="InterPro"/>
</dbReference>
<dbReference type="SUPFAM" id="SSF50475">
    <property type="entry name" value="FMN-binding split barrel"/>
    <property type="match status" value="1"/>
</dbReference>
<dbReference type="GO" id="GO:0042602">
    <property type="term" value="F:riboflavin reductase (NADPH) activity"/>
    <property type="evidence" value="ECO:0007669"/>
    <property type="project" value="TreeGrafter"/>
</dbReference>
<comment type="similarity">
    <text evidence="1">Belongs to the non-flavoprotein flavin reductase family.</text>
</comment>
<feature type="domain" description="Flavin reductase like" evidence="3">
    <location>
        <begin position="9"/>
        <end position="149"/>
    </location>
</feature>
<dbReference type="AlphaFoldDB" id="A0A660LDS0"/>
<dbReference type="OrthoDB" id="9792858at2"/>
<dbReference type="InterPro" id="IPR050268">
    <property type="entry name" value="NADH-dep_flavin_reductase"/>
</dbReference>